<dbReference type="RefSeq" id="WP_072301240.1">
    <property type="nucleotide sequence ID" value="NZ_FPIP01000011.1"/>
</dbReference>
<reference evidence="6 7" key="1">
    <citation type="submission" date="2016-11" db="EMBL/GenBank/DDBJ databases">
        <authorList>
            <person name="Jaros S."/>
            <person name="Januszkiewicz K."/>
            <person name="Wedrychowicz H."/>
        </authorList>
    </citation>
    <scope>NUCLEOTIDE SEQUENCE [LARGE SCALE GENOMIC DNA]</scope>
    <source>
        <strain evidence="6 7">YL228</strain>
    </source>
</reference>
<dbReference type="GO" id="GO:0046872">
    <property type="term" value="F:metal ion binding"/>
    <property type="evidence" value="ECO:0007669"/>
    <property type="project" value="UniProtKB-KW"/>
</dbReference>
<evidence type="ECO:0000256" key="1">
    <source>
        <dbReference type="ARBA" id="ARBA00001947"/>
    </source>
</evidence>
<keyword evidence="2" id="KW-0479">Metal-binding</keyword>
<dbReference type="PANTHER" id="PTHR46233:SF3">
    <property type="entry name" value="HYDROXYACYLGLUTATHIONE HYDROLASE GLOC"/>
    <property type="match status" value="1"/>
</dbReference>
<dbReference type="GO" id="GO:0016787">
    <property type="term" value="F:hydrolase activity"/>
    <property type="evidence" value="ECO:0007669"/>
    <property type="project" value="UniProtKB-KW"/>
</dbReference>
<gene>
    <name evidence="6" type="ORF">SAMN02910280_0188</name>
</gene>
<dbReference type="EMBL" id="FPIP01000011">
    <property type="protein sequence ID" value="SFW51749.1"/>
    <property type="molecule type" value="Genomic_DNA"/>
</dbReference>
<dbReference type="InterPro" id="IPR001279">
    <property type="entry name" value="Metallo-B-lactamas"/>
</dbReference>
<dbReference type="SMART" id="SM00849">
    <property type="entry name" value="Lactamase_B"/>
    <property type="match status" value="1"/>
</dbReference>
<dbReference type="Gene3D" id="3.60.15.10">
    <property type="entry name" value="Ribonuclease Z/Hydroxyacylglutathione hydrolase-like"/>
    <property type="match status" value="1"/>
</dbReference>
<name>A0A1K1PW51_RUMFL</name>
<evidence type="ECO:0000313" key="7">
    <source>
        <dbReference type="Proteomes" id="UP000183461"/>
    </source>
</evidence>
<comment type="cofactor">
    <cofactor evidence="1">
        <name>Zn(2+)</name>
        <dbReference type="ChEBI" id="CHEBI:29105"/>
    </cofactor>
</comment>
<dbReference type="Proteomes" id="UP000183461">
    <property type="component" value="Unassembled WGS sequence"/>
</dbReference>
<evidence type="ECO:0000256" key="2">
    <source>
        <dbReference type="ARBA" id="ARBA00022723"/>
    </source>
</evidence>
<accession>A0A1K1PW51</accession>
<protein>
    <submittedName>
        <fullName evidence="6">Glyoxylase, beta-lactamase superfamily II</fullName>
    </submittedName>
</protein>
<sequence>MVLTVPVKGYFEEYCYFYVSDSTRHGFIIDPGAQADKLLDIIRDNGLVIEKLLLTHGHFDHFGAVEELREKLNCPVLAHEKADLFLLDPLMNLSRQCVGDMIIRDTVKFKDGDTIALDEAHSLRVIYTPGHTPDSVLLYNEKERIAFVGDTIFKESIGNYTFPGGNKDLLIQSIMERVFTLPDDTVLYSGHSEPTTVGAEKRFYGM</sequence>
<dbReference type="Pfam" id="PF00753">
    <property type="entry name" value="Lactamase_B"/>
    <property type="match status" value="1"/>
</dbReference>
<evidence type="ECO:0000256" key="4">
    <source>
        <dbReference type="ARBA" id="ARBA00022833"/>
    </source>
</evidence>
<proteinExistence type="predicted"/>
<evidence type="ECO:0000313" key="6">
    <source>
        <dbReference type="EMBL" id="SFW51749.1"/>
    </source>
</evidence>
<dbReference type="SUPFAM" id="SSF56281">
    <property type="entry name" value="Metallo-hydrolase/oxidoreductase"/>
    <property type="match status" value="1"/>
</dbReference>
<evidence type="ECO:0000259" key="5">
    <source>
        <dbReference type="SMART" id="SM00849"/>
    </source>
</evidence>
<dbReference type="CDD" id="cd06262">
    <property type="entry name" value="metallo-hydrolase-like_MBL-fold"/>
    <property type="match status" value="1"/>
</dbReference>
<dbReference type="AlphaFoldDB" id="A0A1K1PW51"/>
<keyword evidence="4" id="KW-0862">Zinc</keyword>
<organism evidence="6 7">
    <name type="scientific">Ruminococcus flavefaciens</name>
    <dbReference type="NCBI Taxonomy" id="1265"/>
    <lineage>
        <taxon>Bacteria</taxon>
        <taxon>Bacillati</taxon>
        <taxon>Bacillota</taxon>
        <taxon>Clostridia</taxon>
        <taxon>Eubacteriales</taxon>
        <taxon>Oscillospiraceae</taxon>
        <taxon>Ruminococcus</taxon>
    </lineage>
</organism>
<evidence type="ECO:0000256" key="3">
    <source>
        <dbReference type="ARBA" id="ARBA00022801"/>
    </source>
</evidence>
<dbReference type="PANTHER" id="PTHR46233">
    <property type="entry name" value="HYDROXYACYLGLUTATHIONE HYDROLASE GLOC"/>
    <property type="match status" value="1"/>
</dbReference>
<dbReference type="InterPro" id="IPR051453">
    <property type="entry name" value="MBL_Glyoxalase_II"/>
</dbReference>
<dbReference type="InterPro" id="IPR036866">
    <property type="entry name" value="RibonucZ/Hydroxyglut_hydro"/>
</dbReference>
<keyword evidence="3" id="KW-0378">Hydrolase</keyword>
<feature type="domain" description="Metallo-beta-lactamase" evidence="5">
    <location>
        <begin position="12"/>
        <end position="191"/>
    </location>
</feature>